<name>S3E1I3_GLAL2</name>
<dbReference type="Proteomes" id="UP000016922">
    <property type="component" value="Unassembled WGS sequence"/>
</dbReference>
<dbReference type="EMBL" id="KE145359">
    <property type="protein sequence ID" value="EPE32328.1"/>
    <property type="molecule type" value="Genomic_DNA"/>
</dbReference>
<evidence type="ECO:0000313" key="3">
    <source>
        <dbReference type="EMBL" id="EPE32328.1"/>
    </source>
</evidence>
<keyword evidence="2" id="KW-0472">Membrane</keyword>
<sequence length="187" mass="19998">MTTLEEKIAPNANVLTITRPAASRQTSNQSFEVLSTIEDVDSQHSLTPTRTAHSEKSAIMTQSSPYTDSKQRIVDSTNAFPDLEAGMTRGTQNTGTGCRMLSKTAGGGADPWPCTTALKRQRKEQKRRRACCACWGGLGKKQKLGVKVGAGFLIVAIIILMCVFISKAVGGGVWSNHSSNAPIKGSQ</sequence>
<accession>S3E1I3</accession>
<evidence type="ECO:0000256" key="2">
    <source>
        <dbReference type="SAM" id="Phobius"/>
    </source>
</evidence>
<evidence type="ECO:0000313" key="4">
    <source>
        <dbReference type="Proteomes" id="UP000016922"/>
    </source>
</evidence>
<dbReference type="KEGG" id="glz:GLAREA_07461"/>
<feature type="region of interest" description="Disordered" evidence="1">
    <location>
        <begin position="42"/>
        <end position="70"/>
    </location>
</feature>
<reference evidence="3 4" key="1">
    <citation type="journal article" date="2013" name="BMC Genomics">
        <title>Genomics-driven discovery of the pneumocandin biosynthetic gene cluster in the fungus Glarea lozoyensis.</title>
        <authorList>
            <person name="Chen L."/>
            <person name="Yue Q."/>
            <person name="Zhang X."/>
            <person name="Xiang M."/>
            <person name="Wang C."/>
            <person name="Li S."/>
            <person name="Che Y."/>
            <person name="Ortiz-Lopez F.J."/>
            <person name="Bills G.F."/>
            <person name="Liu X."/>
            <person name="An Z."/>
        </authorList>
    </citation>
    <scope>NUCLEOTIDE SEQUENCE [LARGE SCALE GENOMIC DNA]</scope>
    <source>
        <strain evidence="4">ATCC 20868 / MF5171</strain>
    </source>
</reference>
<keyword evidence="2" id="KW-0812">Transmembrane</keyword>
<feature type="compositionally biased region" description="Polar residues" evidence="1">
    <location>
        <begin position="59"/>
        <end position="70"/>
    </location>
</feature>
<protein>
    <submittedName>
        <fullName evidence="3">Uncharacterized protein</fullName>
    </submittedName>
</protein>
<keyword evidence="4" id="KW-1185">Reference proteome</keyword>
<dbReference type="OrthoDB" id="5387214at2759"/>
<proteinExistence type="predicted"/>
<organism evidence="3 4">
    <name type="scientific">Glarea lozoyensis (strain ATCC 20868 / MF5171)</name>
    <dbReference type="NCBI Taxonomy" id="1116229"/>
    <lineage>
        <taxon>Eukaryota</taxon>
        <taxon>Fungi</taxon>
        <taxon>Dikarya</taxon>
        <taxon>Ascomycota</taxon>
        <taxon>Pezizomycotina</taxon>
        <taxon>Leotiomycetes</taxon>
        <taxon>Helotiales</taxon>
        <taxon>Helotiaceae</taxon>
        <taxon>Glarea</taxon>
    </lineage>
</organism>
<evidence type="ECO:0000256" key="1">
    <source>
        <dbReference type="SAM" id="MobiDB-lite"/>
    </source>
</evidence>
<dbReference type="AlphaFoldDB" id="S3E1I3"/>
<dbReference type="GeneID" id="19466514"/>
<gene>
    <name evidence="3" type="ORF">GLAREA_07461</name>
</gene>
<feature type="transmembrane region" description="Helical" evidence="2">
    <location>
        <begin position="148"/>
        <end position="169"/>
    </location>
</feature>
<dbReference type="HOGENOM" id="CLU_1447813_0_0_1"/>
<keyword evidence="2" id="KW-1133">Transmembrane helix</keyword>
<dbReference type="RefSeq" id="XP_008080340.1">
    <property type="nucleotide sequence ID" value="XM_008082149.1"/>
</dbReference>